<dbReference type="PhylomeDB" id="A0A0G4H2C1"/>
<feature type="region of interest" description="Disordered" evidence="1">
    <location>
        <begin position="899"/>
        <end position="929"/>
    </location>
</feature>
<dbReference type="SMART" id="SM00609">
    <property type="entry name" value="VIT"/>
    <property type="match status" value="1"/>
</dbReference>
<dbReference type="Pfam" id="PF08487">
    <property type="entry name" value="VIT"/>
    <property type="match status" value="1"/>
</dbReference>
<protein>
    <recommendedName>
        <fullName evidence="5">VWFA domain-containing protein</fullName>
    </recommendedName>
</protein>
<dbReference type="InterPro" id="IPR013694">
    <property type="entry name" value="VIT"/>
</dbReference>
<evidence type="ECO:0000313" key="4">
    <source>
        <dbReference type="EMBL" id="CEM37792.1"/>
    </source>
</evidence>
<dbReference type="SUPFAM" id="SSF53300">
    <property type="entry name" value="vWA-like"/>
    <property type="match status" value="1"/>
</dbReference>
<feature type="region of interest" description="Disordered" evidence="1">
    <location>
        <begin position="502"/>
        <end position="537"/>
    </location>
</feature>
<reference evidence="4" key="1">
    <citation type="submission" date="2014-11" db="EMBL/GenBank/DDBJ databases">
        <authorList>
            <person name="Otto D Thomas"/>
            <person name="Naeem Raeece"/>
        </authorList>
    </citation>
    <scope>NUCLEOTIDE SEQUENCE</scope>
</reference>
<evidence type="ECO:0000256" key="1">
    <source>
        <dbReference type="SAM" id="MobiDB-lite"/>
    </source>
</evidence>
<sequence>MAPSLSGLFVVVPPGQTINIFIGSDRSKPHVCRYGKPVPLQGVHVETKVADMAAVTQLTQTYYNVENDEIEAKYCFPLLESSAVTGFRAEINGRVVEARVEEKMQAKQEYSEALRRGDGAYLLEQEGPDIFQCSVGNIPPKALVKVTITFVHELKIDDKSGRLLFPMHIAPRYCPTDVSEEAFFPSPEALTYRPPSGCGFPNDARLTFSASLQMPSAITKLACTSHPDTITGILSDSRKGYVRLGLGMGSGRCVGLERDVVVKFECAQFHQPRCVVEQAETAVGQDGTPSPYGSVAMVTMVPQFDLTELPCELIFLVDRSGSMSGRRIEQTKAALEIFLQSLPVNCAFNFVSFGSRHEAWKSESATYNEQTLSEAKRFVRSMTANMGGTELAGALRFALERKNRDGYARQVFVLTDGQVTNTNDMIDLAQRYRNKARVFTLGIGSGVSTELVAGLARAGRGDSRFVQDGEDVRSQVVGLLKRSLQPSLSDLRVQWTLAPEIETEVSTQTGTGGGDTLMEDPKPQDEEPSKGIASGVMSFFNPSQKNAQNEANRQKTPFSVTALPSLQTAEGVHQAPFQCPPIHPGAHFSVFGFLPKGRTLQSVTLKALAPEGPIEISLTPQPISFVSSEADVEQNKMFTGALHKMAAKMMLRDLEEATSFLHPESGAVQSLDLASRVKQEGVMLGMHFGLASKWTSLIAIEKRGGETAEGRELPVFIGKEYKPPQRVVPQPQAPMYGGALHSLNMTANLGAATTIGLECGAPSGGSPMWRTSGVSYSAKAEKCSGGGGGIVGSLGGLFGGGSRKATPEMEQRAQEVRFTRQAASGGFSLGNLFGSGRQSAAVPESARNAKMDMMMDACDDGDDRCMDLLEAECSAVKSEAMSAQMASLSAFSDQALPPPAPAAMGSARRMRDSCSMSSAGESVEVEDRRRRAERELEGDVVNSIAALQSFDGHFGKSEQLLRLLGVSESALQRVRSALGGVMLSESEAVTVVAVLVLESRFASQKSVWELFVNKAVAWLGVQRGGTGSALSLLDRARGEGLLHTAMCA</sequence>
<feature type="compositionally biased region" description="Basic and acidic residues" evidence="1">
    <location>
        <begin position="519"/>
        <end position="529"/>
    </location>
</feature>
<dbReference type="PANTHER" id="PTHR45737:SF6">
    <property type="entry name" value="VON WILLEBRAND FACTOR A DOMAIN-CONTAINING PROTEIN 5A"/>
    <property type="match status" value="1"/>
</dbReference>
<dbReference type="Pfam" id="PF13768">
    <property type="entry name" value="VWA_3"/>
    <property type="match status" value="1"/>
</dbReference>
<dbReference type="SMART" id="SM00327">
    <property type="entry name" value="VWA"/>
    <property type="match status" value="1"/>
</dbReference>
<feature type="domain" description="VWFA" evidence="2">
    <location>
        <begin position="312"/>
        <end position="488"/>
    </location>
</feature>
<feature type="domain" description="VIT" evidence="3">
    <location>
        <begin position="24"/>
        <end position="152"/>
    </location>
</feature>
<dbReference type="EMBL" id="CDMZ01001804">
    <property type="protein sequence ID" value="CEM37792.1"/>
    <property type="molecule type" value="Genomic_DNA"/>
</dbReference>
<proteinExistence type="predicted"/>
<dbReference type="PANTHER" id="PTHR45737">
    <property type="entry name" value="VON WILLEBRAND FACTOR A DOMAIN-CONTAINING PROTEIN 5A"/>
    <property type="match status" value="1"/>
</dbReference>
<evidence type="ECO:0000259" key="2">
    <source>
        <dbReference type="PROSITE" id="PS50234"/>
    </source>
</evidence>
<accession>A0A0G4H2C1</accession>
<name>A0A0G4H2C1_9ALVE</name>
<dbReference type="VEuPathDB" id="CryptoDB:Cvel_24417"/>
<dbReference type="InterPro" id="IPR036465">
    <property type="entry name" value="vWFA_dom_sf"/>
</dbReference>
<dbReference type="Gene3D" id="3.40.50.410">
    <property type="entry name" value="von Willebrand factor, type A domain"/>
    <property type="match status" value="1"/>
</dbReference>
<organism evidence="4">
    <name type="scientific">Chromera velia CCMP2878</name>
    <dbReference type="NCBI Taxonomy" id="1169474"/>
    <lineage>
        <taxon>Eukaryota</taxon>
        <taxon>Sar</taxon>
        <taxon>Alveolata</taxon>
        <taxon>Colpodellida</taxon>
        <taxon>Chromeraceae</taxon>
        <taxon>Chromera</taxon>
    </lineage>
</organism>
<dbReference type="PROSITE" id="PS51468">
    <property type="entry name" value="VIT"/>
    <property type="match status" value="1"/>
</dbReference>
<evidence type="ECO:0000259" key="3">
    <source>
        <dbReference type="PROSITE" id="PS51468"/>
    </source>
</evidence>
<dbReference type="AlphaFoldDB" id="A0A0G4H2C1"/>
<gene>
    <name evidence="4" type="ORF">Cvel_24417</name>
</gene>
<dbReference type="PROSITE" id="PS50234">
    <property type="entry name" value="VWFA"/>
    <property type="match status" value="1"/>
</dbReference>
<dbReference type="InterPro" id="IPR002035">
    <property type="entry name" value="VWF_A"/>
</dbReference>
<evidence type="ECO:0008006" key="5">
    <source>
        <dbReference type="Google" id="ProtNLM"/>
    </source>
</evidence>